<dbReference type="EMBL" id="MCGN01000007">
    <property type="protein sequence ID" value="ORY94501.1"/>
    <property type="molecule type" value="Genomic_DNA"/>
</dbReference>
<reference evidence="1 2" key="1">
    <citation type="submission" date="2016-07" db="EMBL/GenBank/DDBJ databases">
        <title>Pervasive Adenine N6-methylation of Active Genes in Fungi.</title>
        <authorList>
            <consortium name="DOE Joint Genome Institute"/>
            <person name="Mondo S.J."/>
            <person name="Dannebaum R.O."/>
            <person name="Kuo R.C."/>
            <person name="Labutti K."/>
            <person name="Haridas S."/>
            <person name="Kuo A."/>
            <person name="Salamov A."/>
            <person name="Ahrendt S.R."/>
            <person name="Lipzen A."/>
            <person name="Sullivan W."/>
            <person name="Andreopoulos W.B."/>
            <person name="Clum A."/>
            <person name="Lindquist E."/>
            <person name="Daum C."/>
            <person name="Ramamoorthy G.K."/>
            <person name="Gryganskyi A."/>
            <person name="Culley D."/>
            <person name="Magnuson J.K."/>
            <person name="James T.Y."/>
            <person name="O'Malley M.A."/>
            <person name="Stajich J.E."/>
            <person name="Spatafora J.W."/>
            <person name="Visel A."/>
            <person name="Grigoriev I.V."/>
        </authorList>
    </citation>
    <scope>NUCLEOTIDE SEQUENCE [LARGE SCALE GENOMIC DNA]</scope>
    <source>
        <strain evidence="1 2">NRRL 2496</strain>
    </source>
</reference>
<dbReference type="InParanoid" id="A0A1X2H7H7"/>
<dbReference type="Proteomes" id="UP000242180">
    <property type="component" value="Unassembled WGS sequence"/>
</dbReference>
<dbReference type="InterPro" id="IPR036947">
    <property type="entry name" value="POLO_box_dom_sf"/>
</dbReference>
<name>A0A1X2H7H7_SYNRA</name>
<dbReference type="SUPFAM" id="SSF82615">
    <property type="entry name" value="Polo-box domain"/>
    <property type="match status" value="2"/>
</dbReference>
<evidence type="ECO:0000313" key="1">
    <source>
        <dbReference type="EMBL" id="ORY94501.1"/>
    </source>
</evidence>
<protein>
    <submittedName>
        <fullName evidence="1">Uncharacterized protein</fullName>
    </submittedName>
</protein>
<organism evidence="1 2">
    <name type="scientific">Syncephalastrum racemosum</name>
    <name type="common">Filamentous fungus</name>
    <dbReference type="NCBI Taxonomy" id="13706"/>
    <lineage>
        <taxon>Eukaryota</taxon>
        <taxon>Fungi</taxon>
        <taxon>Fungi incertae sedis</taxon>
        <taxon>Mucoromycota</taxon>
        <taxon>Mucoromycotina</taxon>
        <taxon>Mucoromycetes</taxon>
        <taxon>Mucorales</taxon>
        <taxon>Syncephalastraceae</taxon>
        <taxon>Syncephalastrum</taxon>
    </lineage>
</organism>
<sequence>MYIALDTALKKTTQDPGRSSSGLIWSTDTVFMDKWVELPKYGLGYSLINGARGALFNDATSLTTNDDKYEQPFLFVYVAAHAFLCYRSFNYIVHGNYGSPSMATVYHIDYIPKDIEKKVRLMASYKSYMEEKLMGLGEMIPEAAAQLHINTYSIPYVSKYVATEEAVVFRLSNCTMQVNGNHHV</sequence>
<dbReference type="CDD" id="cd13118">
    <property type="entry name" value="POLO_box_1"/>
    <property type="match status" value="1"/>
</dbReference>
<dbReference type="STRING" id="13706.A0A1X2H7H7"/>
<comment type="caution">
    <text evidence="1">The sequence shown here is derived from an EMBL/GenBank/DDBJ whole genome shotgun (WGS) entry which is preliminary data.</text>
</comment>
<dbReference type="Gene3D" id="3.30.1120.30">
    <property type="entry name" value="POLO box domain"/>
    <property type="match status" value="1"/>
</dbReference>
<dbReference type="OrthoDB" id="408964at2759"/>
<dbReference type="AlphaFoldDB" id="A0A1X2H7H7"/>
<proteinExistence type="predicted"/>
<keyword evidence="2" id="KW-1185">Reference proteome</keyword>
<evidence type="ECO:0000313" key="2">
    <source>
        <dbReference type="Proteomes" id="UP000242180"/>
    </source>
</evidence>
<gene>
    <name evidence="1" type="ORF">BCR43DRAFT_322776</name>
</gene>
<dbReference type="InterPro" id="IPR033701">
    <property type="entry name" value="POLO_box_1"/>
</dbReference>
<accession>A0A1X2H7H7</accession>